<evidence type="ECO:0000256" key="4">
    <source>
        <dbReference type="ARBA" id="ARBA00022840"/>
    </source>
</evidence>
<dbReference type="PANTHER" id="PTHR46743:SF2">
    <property type="entry name" value="TEICHOIC ACIDS EXPORT ATP-BINDING PROTEIN TAGH"/>
    <property type="match status" value="1"/>
</dbReference>
<comment type="similarity">
    <text evidence="1">Belongs to the ABC transporter superfamily.</text>
</comment>
<protein>
    <submittedName>
        <fullName evidence="6">ABC transporter ATP-binding protein</fullName>
    </submittedName>
</protein>
<dbReference type="InterPro" id="IPR003439">
    <property type="entry name" value="ABC_transporter-like_ATP-bd"/>
</dbReference>
<keyword evidence="3" id="KW-0547">Nucleotide-binding</keyword>
<dbReference type="AlphaFoldDB" id="A0A965GET1"/>
<evidence type="ECO:0000259" key="5">
    <source>
        <dbReference type="PROSITE" id="PS50893"/>
    </source>
</evidence>
<dbReference type="SUPFAM" id="SSF52540">
    <property type="entry name" value="P-loop containing nucleoside triphosphate hydrolases"/>
    <property type="match status" value="1"/>
</dbReference>
<organism evidence="6 7">
    <name type="scientific">Candidatus Fonsibacter lacus</name>
    <dbReference type="NCBI Taxonomy" id="2576439"/>
    <lineage>
        <taxon>Bacteria</taxon>
        <taxon>Pseudomonadati</taxon>
        <taxon>Pseudomonadota</taxon>
        <taxon>Alphaproteobacteria</taxon>
        <taxon>Candidatus Pelagibacterales</taxon>
        <taxon>Candidatus Pelagibacterales incertae sedis</taxon>
        <taxon>Candidatus Fonsibacter</taxon>
    </lineage>
</organism>
<evidence type="ECO:0000256" key="2">
    <source>
        <dbReference type="ARBA" id="ARBA00022448"/>
    </source>
</evidence>
<dbReference type="InterPro" id="IPR027417">
    <property type="entry name" value="P-loop_NTPase"/>
</dbReference>
<dbReference type="GO" id="GO:0005524">
    <property type="term" value="F:ATP binding"/>
    <property type="evidence" value="ECO:0007669"/>
    <property type="project" value="UniProtKB-KW"/>
</dbReference>
<dbReference type="SMART" id="SM00382">
    <property type="entry name" value="AAA"/>
    <property type="match status" value="1"/>
</dbReference>
<dbReference type="InterPro" id="IPR003593">
    <property type="entry name" value="AAA+_ATPase"/>
</dbReference>
<dbReference type="CDD" id="cd03220">
    <property type="entry name" value="ABC_KpsT_Wzt"/>
    <property type="match status" value="1"/>
</dbReference>
<dbReference type="Gene3D" id="2.70.50.60">
    <property type="entry name" value="abc- transporter (atp binding component) like domain"/>
    <property type="match status" value="1"/>
</dbReference>
<dbReference type="CDD" id="cd10147">
    <property type="entry name" value="Wzt_C-like"/>
    <property type="match status" value="1"/>
</dbReference>
<dbReference type="GO" id="GO:0140359">
    <property type="term" value="F:ABC-type transporter activity"/>
    <property type="evidence" value="ECO:0007669"/>
    <property type="project" value="InterPro"/>
</dbReference>
<keyword evidence="2" id="KW-0813">Transport</keyword>
<dbReference type="Pfam" id="PF14524">
    <property type="entry name" value="Wzt_C"/>
    <property type="match status" value="1"/>
</dbReference>
<dbReference type="PROSITE" id="PS00211">
    <property type="entry name" value="ABC_TRANSPORTER_1"/>
    <property type="match status" value="1"/>
</dbReference>
<dbReference type="PROSITE" id="PS50893">
    <property type="entry name" value="ABC_TRANSPORTER_2"/>
    <property type="match status" value="1"/>
</dbReference>
<dbReference type="GO" id="GO:0016887">
    <property type="term" value="F:ATP hydrolysis activity"/>
    <property type="evidence" value="ECO:0007669"/>
    <property type="project" value="InterPro"/>
</dbReference>
<comment type="caution">
    <text evidence="6">The sequence shown here is derived from an EMBL/GenBank/DDBJ whole genome shotgun (WGS) entry which is preliminary data.</text>
</comment>
<feature type="domain" description="ABC transporter" evidence="5">
    <location>
        <begin position="11"/>
        <end position="250"/>
    </location>
</feature>
<accession>A0A965GET1</accession>
<evidence type="ECO:0000256" key="1">
    <source>
        <dbReference type="ARBA" id="ARBA00005417"/>
    </source>
</evidence>
<keyword evidence="4 6" id="KW-0067">ATP-binding</keyword>
<evidence type="ECO:0000313" key="7">
    <source>
        <dbReference type="Proteomes" id="UP000740727"/>
    </source>
</evidence>
<dbReference type="InterPro" id="IPR029439">
    <property type="entry name" value="Wzt_C"/>
</dbReference>
<evidence type="ECO:0000256" key="3">
    <source>
        <dbReference type="ARBA" id="ARBA00022741"/>
    </source>
</evidence>
<dbReference type="GO" id="GO:0016020">
    <property type="term" value="C:membrane"/>
    <property type="evidence" value="ECO:0007669"/>
    <property type="project" value="InterPro"/>
</dbReference>
<evidence type="ECO:0000313" key="6">
    <source>
        <dbReference type="EMBL" id="NBR94312.1"/>
    </source>
</evidence>
<dbReference type="InterPro" id="IPR015860">
    <property type="entry name" value="ABC_transpr_TagH-like"/>
</dbReference>
<proteinExistence type="inferred from homology"/>
<sequence>MVSRVPLSPAISVAGVSKRYRIYKRPIDRIWERLTGRVQHQSYWALRSVSFEVARGEILGLVGRNGAGKTTLLRLLTGVTSPTSGVIDIRHRMAAILELGSGFHPEFTGRENVFLGGAVVGMDDDEIRSKYDAIVDFAELGPYMDMPFKTYSLGMQARLSFSVASSINPDILIIDEALGAGDGAFISKCFERIRQICASGATVIFVSHNLYLLQRLCKRALWLEQGQLVGEGNPAIIVRDYEALLRSVAQDEAMARNRMALARFENFPEVSNAFKLGRQKLSHRWGTGEVRITSFDVLGPDGQPTTSVLSGERMRIRLRFEGQCNDRDLALVVTVHREDGVVAATFDAREAGVSFGPVLDSGVALVTADPLLLGQGRYFLSPHIYRDKIGLGGPQDVLDFHDKAYELIVTRPGRPYQVAVEHPAKWEIIPDSY</sequence>
<dbReference type="PANTHER" id="PTHR46743">
    <property type="entry name" value="TEICHOIC ACIDS EXPORT ATP-BINDING PROTEIN TAGH"/>
    <property type="match status" value="1"/>
</dbReference>
<dbReference type="Proteomes" id="UP000740727">
    <property type="component" value="Unassembled WGS sequence"/>
</dbReference>
<dbReference type="InterPro" id="IPR017871">
    <property type="entry name" value="ABC_transporter-like_CS"/>
</dbReference>
<dbReference type="Pfam" id="PF00005">
    <property type="entry name" value="ABC_tran"/>
    <property type="match status" value="1"/>
</dbReference>
<gene>
    <name evidence="6" type="ORF">EBT44_05760</name>
</gene>
<dbReference type="EMBL" id="RFXN01000100">
    <property type="protein sequence ID" value="NBR94312.1"/>
    <property type="molecule type" value="Genomic_DNA"/>
</dbReference>
<reference evidence="6" key="1">
    <citation type="submission" date="2018-10" db="EMBL/GenBank/DDBJ databases">
        <title>Iterative Subtractive Binning of Freshwater Chronoseries Metagenomes Recovers Nearly Complete Genomes from over Four Hundred Novel Species.</title>
        <authorList>
            <person name="Rodriguez-R L.M."/>
            <person name="Tsementzi D."/>
            <person name="Luo C."/>
            <person name="Konstantinidis K.T."/>
        </authorList>
    </citation>
    <scope>NUCLEOTIDE SEQUENCE</scope>
    <source>
        <strain evidence="6">WB5_2A_028</strain>
    </source>
</reference>
<dbReference type="InterPro" id="IPR050683">
    <property type="entry name" value="Bact_Polysacc_Export_ATP-bd"/>
</dbReference>
<dbReference type="Gene3D" id="3.40.50.300">
    <property type="entry name" value="P-loop containing nucleotide triphosphate hydrolases"/>
    <property type="match status" value="1"/>
</dbReference>
<name>A0A965GET1_9PROT</name>